<dbReference type="KEGG" id="aten:116301496"/>
<organism evidence="2 3">
    <name type="scientific">Actinia tenebrosa</name>
    <name type="common">Australian red waratah sea anemone</name>
    <dbReference type="NCBI Taxonomy" id="6105"/>
    <lineage>
        <taxon>Eukaryota</taxon>
        <taxon>Metazoa</taxon>
        <taxon>Cnidaria</taxon>
        <taxon>Anthozoa</taxon>
        <taxon>Hexacorallia</taxon>
        <taxon>Actiniaria</taxon>
        <taxon>Actiniidae</taxon>
        <taxon>Actinia</taxon>
    </lineage>
</organism>
<feature type="domain" description="BTB" evidence="1">
    <location>
        <begin position="30"/>
        <end position="97"/>
    </location>
</feature>
<dbReference type="AlphaFoldDB" id="A0A6P8IHV7"/>
<keyword evidence="2" id="KW-1185">Reference proteome</keyword>
<dbReference type="InParanoid" id="A0A6P8IHV7"/>
<dbReference type="InterPro" id="IPR000210">
    <property type="entry name" value="BTB/POZ_dom"/>
</dbReference>
<proteinExistence type="predicted"/>
<dbReference type="RefSeq" id="XP_031566426.1">
    <property type="nucleotide sequence ID" value="XM_031710566.1"/>
</dbReference>
<evidence type="ECO:0000313" key="2">
    <source>
        <dbReference type="Proteomes" id="UP000515163"/>
    </source>
</evidence>
<dbReference type="PANTHER" id="PTHR22744:SF17">
    <property type="entry name" value="BTB DOMAIN-CONTAINING PROTEIN"/>
    <property type="match status" value="1"/>
</dbReference>
<sequence length="208" mass="24282">MDTTRNDAEGVETIIDENTPHKFSSPWHFSDVVLDVEGTKFHVHRSTLSMWSPVFQTMFTSQFLERTANEIPLPGKRANEVEQLLKVIYSDDAKQEVKKTNYEFLLELAREYQMDKVLQHCGQYMKQGTNKRNCLHRYKIAERFGFEDVMEKCNEEARFKPSYELEGSADFNDLGFESKFKLCMARIKELEKALTKYVYTCSDLVSDA</sequence>
<protein>
    <submittedName>
        <fullName evidence="3">Actin-binding protein IPP-like</fullName>
    </submittedName>
</protein>
<dbReference type="Proteomes" id="UP000515163">
    <property type="component" value="Unplaced"/>
</dbReference>
<dbReference type="Gene3D" id="3.30.710.10">
    <property type="entry name" value="Potassium Channel Kv1.1, Chain A"/>
    <property type="match status" value="1"/>
</dbReference>
<dbReference type="PROSITE" id="PS50097">
    <property type="entry name" value="BTB"/>
    <property type="match status" value="1"/>
</dbReference>
<dbReference type="PANTHER" id="PTHR22744">
    <property type="entry name" value="HELIX LOOP HELIX PROTEIN 21-RELATED"/>
    <property type="match status" value="1"/>
</dbReference>
<dbReference type="SUPFAM" id="SSF54695">
    <property type="entry name" value="POZ domain"/>
    <property type="match status" value="1"/>
</dbReference>
<dbReference type="OrthoDB" id="5779840at2759"/>
<accession>A0A6P8IHV7</accession>
<dbReference type="InterPro" id="IPR011333">
    <property type="entry name" value="SKP1/BTB/POZ_sf"/>
</dbReference>
<dbReference type="CDD" id="cd18186">
    <property type="entry name" value="BTB_POZ_ZBTB_KLHL-like"/>
    <property type="match status" value="1"/>
</dbReference>
<dbReference type="SMART" id="SM00225">
    <property type="entry name" value="BTB"/>
    <property type="match status" value="1"/>
</dbReference>
<dbReference type="Pfam" id="PF00651">
    <property type="entry name" value="BTB"/>
    <property type="match status" value="1"/>
</dbReference>
<dbReference type="GeneID" id="116301496"/>
<evidence type="ECO:0000313" key="3">
    <source>
        <dbReference type="RefSeq" id="XP_031566426.1"/>
    </source>
</evidence>
<reference evidence="3" key="1">
    <citation type="submission" date="2025-08" db="UniProtKB">
        <authorList>
            <consortium name="RefSeq"/>
        </authorList>
    </citation>
    <scope>IDENTIFICATION</scope>
    <source>
        <tissue evidence="3">Tentacle</tissue>
    </source>
</reference>
<evidence type="ECO:0000259" key="1">
    <source>
        <dbReference type="PROSITE" id="PS50097"/>
    </source>
</evidence>
<gene>
    <name evidence="3" type="primary">LOC116301496</name>
</gene>
<name>A0A6P8IHV7_ACTTE</name>